<accession>A0A5S6QHB3</accession>
<feature type="chain" id="PRO_5024340138" evidence="2">
    <location>
        <begin position="20"/>
        <end position="217"/>
    </location>
</feature>
<organism evidence="3 4">
    <name type="scientific">Trichuris muris</name>
    <name type="common">Mouse whipworm</name>
    <dbReference type="NCBI Taxonomy" id="70415"/>
    <lineage>
        <taxon>Eukaryota</taxon>
        <taxon>Metazoa</taxon>
        <taxon>Ecdysozoa</taxon>
        <taxon>Nematoda</taxon>
        <taxon>Enoplea</taxon>
        <taxon>Dorylaimia</taxon>
        <taxon>Trichinellida</taxon>
        <taxon>Trichuridae</taxon>
        <taxon>Trichuris</taxon>
    </lineage>
</organism>
<feature type="signal peptide" evidence="2">
    <location>
        <begin position="1"/>
        <end position="19"/>
    </location>
</feature>
<evidence type="ECO:0000256" key="2">
    <source>
        <dbReference type="SAM" id="SignalP"/>
    </source>
</evidence>
<dbReference type="WBParaSite" id="TMUE_2000006791.1">
    <property type="protein sequence ID" value="TMUE_2000006791.1"/>
    <property type="gene ID" value="WBGene00286226"/>
</dbReference>
<sequence>MLLRCAFALSLCLSTIVAAEHVGMELRDDNAFVDQAAIRQREPTIMEVEFVEETDPPLERANGIEITDLTENIVNGAPQKESRPGAPLSPPARNHLPGTKQNIVPSTARYESRQKTEQRPFKQTYANTASVPSGYKVRTMANAYQMPGCAGPSVRTTFHLQQQRFRGSSGVSQVFPAYVAAPPSLPYAPQGAGYSVRCTPRRKRSPTFSSLWKSLEQ</sequence>
<keyword evidence="3" id="KW-1185">Reference proteome</keyword>
<feature type="compositionally biased region" description="Basic and acidic residues" evidence="1">
    <location>
        <begin position="110"/>
        <end position="119"/>
    </location>
</feature>
<evidence type="ECO:0000313" key="4">
    <source>
        <dbReference type="WBParaSite" id="TMUE_2000006791.1"/>
    </source>
</evidence>
<reference evidence="4" key="1">
    <citation type="submission" date="2019-12" db="UniProtKB">
        <authorList>
            <consortium name="WormBaseParasite"/>
        </authorList>
    </citation>
    <scope>IDENTIFICATION</scope>
</reference>
<keyword evidence="2" id="KW-0732">Signal</keyword>
<feature type="region of interest" description="Disordered" evidence="1">
    <location>
        <begin position="76"/>
        <end position="119"/>
    </location>
</feature>
<dbReference type="Proteomes" id="UP000046395">
    <property type="component" value="Unassembled WGS sequence"/>
</dbReference>
<proteinExistence type="predicted"/>
<dbReference type="AlphaFoldDB" id="A0A5S6QHB3"/>
<protein>
    <submittedName>
        <fullName evidence="4">Secreted protein</fullName>
    </submittedName>
</protein>
<name>A0A5S6QHB3_TRIMR</name>
<evidence type="ECO:0000313" key="3">
    <source>
        <dbReference type="Proteomes" id="UP000046395"/>
    </source>
</evidence>
<evidence type="ECO:0000256" key="1">
    <source>
        <dbReference type="SAM" id="MobiDB-lite"/>
    </source>
</evidence>